<feature type="compositionally biased region" description="Polar residues" evidence="1">
    <location>
        <begin position="28"/>
        <end position="39"/>
    </location>
</feature>
<accession>A0A2A9NR71</accession>
<keyword evidence="4" id="KW-1185">Reference proteome</keyword>
<name>A0A2A9NR71_9AGAR</name>
<sequence length="244" mass="26552">MVMLVKHNSDKVEEKPPAYSEVWRDNRNGNGDTNHSTIRADNIAPTPTVGQLHVSQRNEDIQGTFYIDPSIPRLQKASKKEKRLLGDSNVSFCTRKGDIAINLGTTGSGEKALVVVGTRTGDISVNILPLAADRPRIGLDISSRRGKIVLLIPTSFCGVLQMNTRSGSTTIMPGLARIMQTLKMTAKMKVVQVGRGEGNTRGGDYCEISTRSGEIIVGIVGQDKYTARAGLWQTVGEVVKMLRM</sequence>
<dbReference type="AlphaFoldDB" id="A0A2A9NR71"/>
<dbReference type="InterPro" id="IPR055754">
    <property type="entry name" value="DUF7330"/>
</dbReference>
<evidence type="ECO:0000313" key="4">
    <source>
        <dbReference type="Proteomes" id="UP000242287"/>
    </source>
</evidence>
<reference evidence="3 4" key="1">
    <citation type="submission" date="2014-02" db="EMBL/GenBank/DDBJ databases">
        <title>Transposable element dynamics among asymbiotic and ectomycorrhizal Amanita fungi.</title>
        <authorList>
            <consortium name="DOE Joint Genome Institute"/>
            <person name="Hess J."/>
            <person name="Skrede I."/>
            <person name="Wolfe B."/>
            <person name="LaButti K."/>
            <person name="Ohm R.A."/>
            <person name="Grigoriev I.V."/>
            <person name="Pringle A."/>
        </authorList>
    </citation>
    <scope>NUCLEOTIDE SEQUENCE [LARGE SCALE GENOMIC DNA]</scope>
    <source>
        <strain evidence="3 4">SKay4041</strain>
    </source>
</reference>
<dbReference type="Pfam" id="PF24016">
    <property type="entry name" value="DUF7330"/>
    <property type="match status" value="1"/>
</dbReference>
<dbReference type="EMBL" id="KZ301984">
    <property type="protein sequence ID" value="PFH51824.1"/>
    <property type="molecule type" value="Genomic_DNA"/>
</dbReference>
<evidence type="ECO:0000313" key="3">
    <source>
        <dbReference type="EMBL" id="PFH51824.1"/>
    </source>
</evidence>
<gene>
    <name evidence="3" type="ORF">AMATHDRAFT_58339</name>
</gene>
<proteinExistence type="predicted"/>
<organism evidence="3 4">
    <name type="scientific">Amanita thiersii Skay4041</name>
    <dbReference type="NCBI Taxonomy" id="703135"/>
    <lineage>
        <taxon>Eukaryota</taxon>
        <taxon>Fungi</taxon>
        <taxon>Dikarya</taxon>
        <taxon>Basidiomycota</taxon>
        <taxon>Agaricomycotina</taxon>
        <taxon>Agaricomycetes</taxon>
        <taxon>Agaricomycetidae</taxon>
        <taxon>Agaricales</taxon>
        <taxon>Pluteineae</taxon>
        <taxon>Amanitaceae</taxon>
        <taxon>Amanita</taxon>
    </lineage>
</organism>
<feature type="domain" description="DUF7330" evidence="2">
    <location>
        <begin position="52"/>
        <end position="218"/>
    </location>
</feature>
<feature type="compositionally biased region" description="Basic and acidic residues" evidence="1">
    <location>
        <begin position="7"/>
        <end position="27"/>
    </location>
</feature>
<protein>
    <recommendedName>
        <fullName evidence="2">DUF7330 domain-containing protein</fullName>
    </recommendedName>
</protein>
<dbReference type="OrthoDB" id="2593559at2759"/>
<evidence type="ECO:0000259" key="2">
    <source>
        <dbReference type="Pfam" id="PF24016"/>
    </source>
</evidence>
<feature type="region of interest" description="Disordered" evidence="1">
    <location>
        <begin position="1"/>
        <end position="43"/>
    </location>
</feature>
<dbReference type="Proteomes" id="UP000242287">
    <property type="component" value="Unassembled WGS sequence"/>
</dbReference>
<evidence type="ECO:0000256" key="1">
    <source>
        <dbReference type="SAM" id="MobiDB-lite"/>
    </source>
</evidence>